<organism evidence="2">
    <name type="scientific">Ignisphaera aggregans</name>
    <dbReference type="NCBI Taxonomy" id="334771"/>
    <lineage>
        <taxon>Archaea</taxon>
        <taxon>Thermoproteota</taxon>
        <taxon>Thermoprotei</taxon>
        <taxon>Desulfurococcales</taxon>
        <taxon>Desulfurococcaceae</taxon>
        <taxon>Ignisphaera</taxon>
    </lineage>
</organism>
<accession>A0A7C4JKN1</accession>
<protein>
    <submittedName>
        <fullName evidence="2">Uncharacterized protein</fullName>
    </submittedName>
</protein>
<comment type="caution">
    <text evidence="2">The sequence shown here is derived from an EMBL/GenBank/DDBJ whole genome shotgun (WGS) entry which is preliminary data.</text>
</comment>
<sequence length="63" mass="7071">MPVIYRCIKCGATVFAFLRAGQDYYGVPSPSELFVRVGSRCPKCGRDLNRHIDLAQVNIKIVK</sequence>
<name>A0A7C4JKN1_9CREN</name>
<proteinExistence type="predicted"/>
<dbReference type="AlphaFoldDB" id="A0A7C4JKN1"/>
<reference evidence="2" key="1">
    <citation type="journal article" date="2020" name="mSystems">
        <title>Genome- and Community-Level Interaction Insights into Carbon Utilization and Element Cycling Functions of Hydrothermarchaeota in Hydrothermal Sediment.</title>
        <authorList>
            <person name="Zhou Z."/>
            <person name="Liu Y."/>
            <person name="Xu W."/>
            <person name="Pan J."/>
            <person name="Luo Z.H."/>
            <person name="Li M."/>
        </authorList>
    </citation>
    <scope>NUCLEOTIDE SEQUENCE [LARGE SCALE GENOMIC DNA]</scope>
    <source>
        <strain evidence="2">SpSt-637</strain>
        <strain evidence="1">SpSt-667</strain>
    </source>
</reference>
<gene>
    <name evidence="2" type="ORF">ENU08_08335</name>
    <name evidence="1" type="ORF">ENU41_08440</name>
</gene>
<dbReference type="EMBL" id="DTBD01000080">
    <property type="protein sequence ID" value="HGQ65234.1"/>
    <property type="molecule type" value="Genomic_DNA"/>
</dbReference>
<evidence type="ECO:0000313" key="2">
    <source>
        <dbReference type="EMBL" id="HGQ65234.1"/>
    </source>
</evidence>
<dbReference type="EMBL" id="DTCK01000045">
    <property type="protein sequence ID" value="HGQ36681.1"/>
    <property type="molecule type" value="Genomic_DNA"/>
</dbReference>
<evidence type="ECO:0000313" key="1">
    <source>
        <dbReference type="EMBL" id="HGQ36681.1"/>
    </source>
</evidence>